<proteinExistence type="inferred from homology"/>
<organism evidence="11 12">
    <name type="scientific">Paraburkholderia sprentiae WSM5005</name>
    <dbReference type="NCBI Taxonomy" id="754502"/>
    <lineage>
        <taxon>Bacteria</taxon>
        <taxon>Pseudomonadati</taxon>
        <taxon>Pseudomonadota</taxon>
        <taxon>Betaproteobacteria</taxon>
        <taxon>Burkholderiales</taxon>
        <taxon>Burkholderiaceae</taxon>
        <taxon>Paraburkholderia</taxon>
    </lineage>
</organism>
<dbReference type="Gene3D" id="1.10.760.10">
    <property type="entry name" value="Cytochrome c-like domain"/>
    <property type="match status" value="1"/>
</dbReference>
<protein>
    <submittedName>
        <fullName evidence="11">PQQ-binding-like beta-propeller repeat protein</fullName>
    </submittedName>
</protein>
<name>A0A1I9YWS4_9BURK</name>
<feature type="domain" description="Cytochrome c" evidence="10">
    <location>
        <begin position="598"/>
        <end position="678"/>
    </location>
</feature>
<dbReference type="InterPro" id="IPR009056">
    <property type="entry name" value="Cyt_c-like_dom"/>
</dbReference>
<dbReference type="InterPro" id="IPR036909">
    <property type="entry name" value="Cyt_c-like_dom_sf"/>
</dbReference>
<dbReference type="EMBL" id="CP017565">
    <property type="protein sequence ID" value="APA90650.2"/>
    <property type="molecule type" value="Genomic_DNA"/>
</dbReference>
<evidence type="ECO:0000256" key="1">
    <source>
        <dbReference type="ARBA" id="ARBA00001931"/>
    </source>
</evidence>
<keyword evidence="6" id="KW-0560">Oxidoreductase</keyword>
<evidence type="ECO:0000256" key="2">
    <source>
        <dbReference type="ARBA" id="ARBA00008156"/>
    </source>
</evidence>
<accession>A0A1I9YWS4</accession>
<dbReference type="AlphaFoldDB" id="A0A1I9YWS4"/>
<feature type="signal peptide" evidence="9">
    <location>
        <begin position="1"/>
        <end position="27"/>
    </location>
</feature>
<dbReference type="InterPro" id="IPR018391">
    <property type="entry name" value="PQQ_b-propeller_rpt"/>
</dbReference>
<dbReference type="GO" id="GO:0020037">
    <property type="term" value="F:heme binding"/>
    <property type="evidence" value="ECO:0007669"/>
    <property type="project" value="InterPro"/>
</dbReference>
<evidence type="ECO:0000256" key="8">
    <source>
        <dbReference type="PROSITE-ProRule" id="PRU00433"/>
    </source>
</evidence>
<dbReference type="InterPro" id="IPR011047">
    <property type="entry name" value="Quinoprotein_ADH-like_sf"/>
</dbReference>
<keyword evidence="12" id="KW-1185">Reference proteome</keyword>
<reference evidence="11" key="2">
    <citation type="submission" date="2021-06" db="EMBL/GenBank/DDBJ databases">
        <authorList>
            <person name="Rogers T.H."/>
            <person name="Ramsay J.P."/>
            <person name="Wang P."/>
            <person name="Terpolilli J."/>
        </authorList>
    </citation>
    <scope>NUCLEOTIDE SEQUENCE [LARGE SCALE GENOMIC DNA]</scope>
    <source>
        <strain evidence="11">WSM5005</strain>
        <plasmid evidence="11">pl2WSM5005</plasmid>
    </source>
</reference>
<dbReference type="PANTHER" id="PTHR32303">
    <property type="entry name" value="QUINOPROTEIN ALCOHOL DEHYDROGENASE (CYTOCHROME C)"/>
    <property type="match status" value="1"/>
</dbReference>
<evidence type="ECO:0000313" key="12">
    <source>
        <dbReference type="Proteomes" id="UP000179860"/>
    </source>
</evidence>
<evidence type="ECO:0000256" key="9">
    <source>
        <dbReference type="SAM" id="SignalP"/>
    </source>
</evidence>
<comment type="similarity">
    <text evidence="2">Belongs to the bacterial PQQ dehydrogenase family.</text>
</comment>
<dbReference type="Gene3D" id="2.140.10.10">
    <property type="entry name" value="Quinoprotein alcohol dehydrogenase-like superfamily"/>
    <property type="match status" value="1"/>
</dbReference>
<sequence length="698" mass="74362">MGMRVRKVAVAFVAFATLQGVSILAKAGETDAAADWRLLGGGNDQQFHSSAAQIDQGNVGKLGLAWYVNMDSGDGLVGQPLIADGVIYQSGPPGRIYANDLKTGKSLWTFAPQTSYPANSSWTAYWASHVNRGLAMDGDNLYVGAYCNLLAVSRTTHKLVWSVPSCDMTKMQGITGAPRVGGGNVFIGNASGDMGTDRGFLDAFDGKTGKHLWRFYTQPGDPSKPFESEIMAKAAQTWGTNYWKYSHGGTSPWDAITYDDKSNTVYFGTDGPAPWSPKDRAPDAGDELFTDSIVAVDATTGEYKWHFQTVQHDGWNLAATMHIMLADLPSADGGSRRVVMTAPKNGFFYVLDAKTGQFISAKNYVPVNWTKGLDPKTGRAIPSDEGNYWDGRKGNVIPLPGDVGAHSWEPMAYDPKNHLVFIPASIVPVSMYPSKDSFGGVAADYYYGFRADAKVKTHGELIAWDPRTQTARWKADRPLPVNGGVLATASGLVFEGTGDGKVQAFAADSGKLLWTYDVGGCVLAAPTVVTVDGTEYLIIASGNGGASGMRGIPRLMNTLRSQGPARLLAFRLGGASRLPIAPPVAFPKPSLPKPADELAAARGGLVFSKNSCSACHGLNAVGPGASIIPDLRMMSAGTESAMHQIVIDGAFKQAGMPAFSDMTAQELSDLKVYIESQAWKGYAADLARRHGGASDPVN</sequence>
<dbReference type="Proteomes" id="UP000179860">
    <property type="component" value="Plasmid pl2WSM5005"/>
</dbReference>
<keyword evidence="4 8" id="KW-0479">Metal-binding</keyword>
<dbReference type="KEGG" id="pspw:BJG93_33760"/>
<reference evidence="11" key="1">
    <citation type="submission" date="2016-09" db="EMBL/GenBank/DDBJ databases">
        <title>The Complete Genome of Burkholderia sprentiae wsm5005.</title>
        <authorList>
            <person name="De Meyer S."/>
            <person name="Wang P."/>
            <person name="Terpolilli J."/>
        </authorList>
    </citation>
    <scope>NUCLEOTIDE SEQUENCE [LARGE SCALE GENOMIC DNA]</scope>
    <source>
        <strain evidence="11">WSM5005</strain>
        <plasmid evidence="11">pl2WSM5005</plasmid>
    </source>
</reference>
<evidence type="ECO:0000256" key="6">
    <source>
        <dbReference type="ARBA" id="ARBA00023002"/>
    </source>
</evidence>
<keyword evidence="3 8" id="KW-0349">Heme</keyword>
<geneLocation type="plasmid" evidence="11 12">
    <name>pl2WSM5005</name>
</geneLocation>
<dbReference type="GO" id="GO:0046872">
    <property type="term" value="F:metal ion binding"/>
    <property type="evidence" value="ECO:0007669"/>
    <property type="project" value="UniProtKB-KW"/>
</dbReference>
<dbReference type="SUPFAM" id="SSF46626">
    <property type="entry name" value="Cytochrome c"/>
    <property type="match status" value="1"/>
</dbReference>
<evidence type="ECO:0000313" key="11">
    <source>
        <dbReference type="EMBL" id="APA90650.2"/>
    </source>
</evidence>
<dbReference type="Pfam" id="PF13442">
    <property type="entry name" value="Cytochrome_CBB3"/>
    <property type="match status" value="1"/>
</dbReference>
<gene>
    <name evidence="11" type="ORF">BJG93_33760</name>
</gene>
<dbReference type="SMART" id="SM00564">
    <property type="entry name" value="PQQ"/>
    <property type="match status" value="6"/>
</dbReference>
<keyword evidence="11" id="KW-0614">Plasmid</keyword>
<dbReference type="Pfam" id="PF01011">
    <property type="entry name" value="PQQ"/>
    <property type="match status" value="1"/>
</dbReference>
<dbReference type="GO" id="GO:0016491">
    <property type="term" value="F:oxidoreductase activity"/>
    <property type="evidence" value="ECO:0007669"/>
    <property type="project" value="UniProtKB-KW"/>
</dbReference>
<evidence type="ECO:0000256" key="3">
    <source>
        <dbReference type="ARBA" id="ARBA00022617"/>
    </source>
</evidence>
<dbReference type="Pfam" id="PF13360">
    <property type="entry name" value="PQQ_2"/>
    <property type="match status" value="1"/>
</dbReference>
<dbReference type="RefSeq" id="WP_051374110.1">
    <property type="nucleotide sequence ID" value="NZ_CP017565.2"/>
</dbReference>
<evidence type="ECO:0000256" key="4">
    <source>
        <dbReference type="ARBA" id="ARBA00022723"/>
    </source>
</evidence>
<keyword evidence="5 9" id="KW-0732">Signal</keyword>
<dbReference type="InterPro" id="IPR002372">
    <property type="entry name" value="PQQ_rpt_dom"/>
</dbReference>
<comment type="cofactor">
    <cofactor evidence="1">
        <name>pyrroloquinoline quinone</name>
        <dbReference type="ChEBI" id="CHEBI:58442"/>
    </cofactor>
</comment>
<dbReference type="PROSITE" id="PS51007">
    <property type="entry name" value="CYTC"/>
    <property type="match status" value="1"/>
</dbReference>
<feature type="chain" id="PRO_5034327298" evidence="9">
    <location>
        <begin position="28"/>
        <end position="698"/>
    </location>
</feature>
<keyword evidence="7 8" id="KW-0408">Iron</keyword>
<dbReference type="GO" id="GO:0009055">
    <property type="term" value="F:electron transfer activity"/>
    <property type="evidence" value="ECO:0007669"/>
    <property type="project" value="InterPro"/>
</dbReference>
<evidence type="ECO:0000259" key="10">
    <source>
        <dbReference type="PROSITE" id="PS51007"/>
    </source>
</evidence>
<evidence type="ECO:0000256" key="5">
    <source>
        <dbReference type="ARBA" id="ARBA00022729"/>
    </source>
</evidence>
<evidence type="ECO:0000256" key="7">
    <source>
        <dbReference type="ARBA" id="ARBA00023004"/>
    </source>
</evidence>
<dbReference type="SUPFAM" id="SSF50998">
    <property type="entry name" value="Quinoprotein alcohol dehydrogenase-like"/>
    <property type="match status" value="1"/>
</dbReference>
<dbReference type="PANTHER" id="PTHR32303:SF10">
    <property type="entry name" value="OUTER MEMBRANE PROTEIN ASSEMBLY FACTOR BAMB"/>
    <property type="match status" value="1"/>
</dbReference>